<feature type="compositionally biased region" description="Basic and acidic residues" evidence="1">
    <location>
        <begin position="180"/>
        <end position="195"/>
    </location>
</feature>
<evidence type="ECO:0000313" key="2">
    <source>
        <dbReference type="EMBL" id="KAK9865794.1"/>
    </source>
</evidence>
<feature type="compositionally biased region" description="Low complexity" evidence="1">
    <location>
        <begin position="340"/>
        <end position="352"/>
    </location>
</feature>
<sequence length="837" mass="88592">MRPGENKPSGSVRHSAFSVPQALGTSALLNATSIQGPQHQQNSSTCAGQQQQLVPASLESLAVQTHGQSRDVEMVSVAKSVMQSSGTGCLDIVELLTASTRRPQGEALWTTRAYKYKCESCVTIKLAAEGLMGVVVKVTFADAEGTPHRAVLQHAPGLAKPFQQLGELCFAELPPASRPHTAEKRKSRSGRDPGRTKHVVRLGSIKVHRYLRVVFLGMLLPTVPVLSAGSAGAHRIAKLLVHAPANLIPGSLLASVQKQTVQANAPQATLMASSQILRQPQSRALPKVQQDVRHRQPWRPSSTSVAVPQLSSSQGPSRRQSLGGLARDSGGPISTSIRDSPASSSQAPSRRQTLGGLPTRPQLPEPVLTTLHNRRAAVDWKATDLGQKIGSQASYDTPEDSIPAYRPVSVAQPKAGLRREEGAGRDGAASRGLPGGTSTVAGRSSYAARATAGRKGETGATNHMQPQLSESPLLDGTPADGTDRGQACFAAATLQGRAALEHTPAQPISEGHHLDQSATVLLGSIESRARPIADFAEGPLQCQLSPTKAGLLPSSHVDVSKVPRQIQSFPNKGDSPPRSNAGGMSLVSQSTPELPKMALSRAALRYAPTYPPADETPPTRPANHRQRYTDQAGEAQGRATPGLSLPEDDSGSPMLHRPLAAGVLHAQQGAPGKPPLGLRAITSPAQVQRLISSRPRPLHESTNCGLSRSYTPEMSLRERYTQPPEQVYPPLGQLSRALAASAAEALERVERAVRPGSVQRSALRKGAATRAGPLGSSCPAWLTLSHPQVEGHKVPEQLPSARCLEPGRAPRQRRPAVAWLGRLPGRIRPDARGAGLL</sequence>
<dbReference type="EMBL" id="JALJOV010000216">
    <property type="protein sequence ID" value="KAK9865794.1"/>
    <property type="molecule type" value="Genomic_DNA"/>
</dbReference>
<accession>A0AAW1TAG7</accession>
<protein>
    <submittedName>
        <fullName evidence="2">Uncharacterized protein</fullName>
    </submittedName>
</protein>
<feature type="compositionally biased region" description="Pro residues" evidence="1">
    <location>
        <begin position="609"/>
        <end position="620"/>
    </location>
</feature>
<reference evidence="2 3" key="1">
    <citation type="journal article" date="2024" name="Nat. Commun.">
        <title>Phylogenomics reveals the evolutionary origins of lichenization in chlorophyte algae.</title>
        <authorList>
            <person name="Puginier C."/>
            <person name="Libourel C."/>
            <person name="Otte J."/>
            <person name="Skaloud P."/>
            <person name="Haon M."/>
            <person name="Grisel S."/>
            <person name="Petersen M."/>
            <person name="Berrin J.G."/>
            <person name="Delaux P.M."/>
            <person name="Dal Grande F."/>
            <person name="Keller J."/>
        </authorList>
    </citation>
    <scope>NUCLEOTIDE SEQUENCE [LARGE SCALE GENOMIC DNA]</scope>
    <source>
        <strain evidence="2 3">SAG 2523</strain>
    </source>
</reference>
<feature type="region of interest" description="Disordered" evidence="1">
    <location>
        <begin position="281"/>
        <end position="366"/>
    </location>
</feature>
<name>A0AAW1TAG7_9CHLO</name>
<feature type="compositionally biased region" description="Polar residues" evidence="1">
    <location>
        <begin position="299"/>
        <end position="320"/>
    </location>
</feature>
<keyword evidence="3" id="KW-1185">Reference proteome</keyword>
<gene>
    <name evidence="2" type="ORF">WJX84_001256</name>
</gene>
<feature type="region of interest" description="Disordered" evidence="1">
    <location>
        <begin position="391"/>
        <end position="484"/>
    </location>
</feature>
<evidence type="ECO:0000313" key="3">
    <source>
        <dbReference type="Proteomes" id="UP001485043"/>
    </source>
</evidence>
<dbReference type="Proteomes" id="UP001485043">
    <property type="component" value="Unassembled WGS sequence"/>
</dbReference>
<dbReference type="AlphaFoldDB" id="A0AAW1TAG7"/>
<evidence type="ECO:0000256" key="1">
    <source>
        <dbReference type="SAM" id="MobiDB-lite"/>
    </source>
</evidence>
<proteinExistence type="predicted"/>
<feature type="region of interest" description="Disordered" evidence="1">
    <location>
        <begin position="566"/>
        <end position="591"/>
    </location>
</feature>
<feature type="region of interest" description="Disordered" evidence="1">
    <location>
        <begin position="176"/>
        <end position="196"/>
    </location>
</feature>
<feature type="region of interest" description="Disordered" evidence="1">
    <location>
        <begin position="608"/>
        <end position="652"/>
    </location>
</feature>
<feature type="compositionally biased region" description="Polar residues" evidence="1">
    <location>
        <begin position="459"/>
        <end position="470"/>
    </location>
</feature>
<organism evidence="2 3">
    <name type="scientific">Apatococcus fuscideae</name>
    <dbReference type="NCBI Taxonomy" id="2026836"/>
    <lineage>
        <taxon>Eukaryota</taxon>
        <taxon>Viridiplantae</taxon>
        <taxon>Chlorophyta</taxon>
        <taxon>core chlorophytes</taxon>
        <taxon>Trebouxiophyceae</taxon>
        <taxon>Chlorellales</taxon>
        <taxon>Chlorellaceae</taxon>
        <taxon>Apatococcus</taxon>
    </lineage>
</organism>
<comment type="caution">
    <text evidence="2">The sequence shown here is derived from an EMBL/GenBank/DDBJ whole genome shotgun (WGS) entry which is preliminary data.</text>
</comment>